<feature type="binding site" evidence="8 12">
    <location>
        <position position="412"/>
    </location>
    <ligand>
        <name>substrate</name>
    </ligand>
</feature>
<comment type="cofactor">
    <cofactor evidence="8 13">
        <name>Zn(2+)</name>
        <dbReference type="ChEBI" id="CHEBI:29105"/>
    </cofactor>
    <text evidence="8 13">Binds 1 zinc ion per subunit.</text>
</comment>
<dbReference type="Proteomes" id="UP000654670">
    <property type="component" value="Unassembled WGS sequence"/>
</dbReference>
<dbReference type="RefSeq" id="WP_188801104.1">
    <property type="nucleotide sequence ID" value="NZ_BMOK01000001.1"/>
</dbReference>
<name>A0A917RYA1_9BACL</name>
<keyword evidence="8" id="KW-0368">Histidine biosynthesis</keyword>
<evidence type="ECO:0000256" key="2">
    <source>
        <dbReference type="ARBA" id="ARBA00010178"/>
    </source>
</evidence>
<feature type="binding site" evidence="8 13">
    <location>
        <position position="353"/>
    </location>
    <ligand>
        <name>Zn(2+)</name>
        <dbReference type="ChEBI" id="CHEBI:29105"/>
    </ligand>
</feature>
<comment type="catalytic activity">
    <reaction evidence="7 8">
        <text>L-histidinol + 2 NAD(+) + H2O = L-histidine + 2 NADH + 3 H(+)</text>
        <dbReference type="Rhea" id="RHEA:20641"/>
        <dbReference type="ChEBI" id="CHEBI:15377"/>
        <dbReference type="ChEBI" id="CHEBI:15378"/>
        <dbReference type="ChEBI" id="CHEBI:57540"/>
        <dbReference type="ChEBI" id="CHEBI:57595"/>
        <dbReference type="ChEBI" id="CHEBI:57699"/>
        <dbReference type="ChEBI" id="CHEBI:57945"/>
        <dbReference type="EC" id="1.1.1.23"/>
    </reaction>
</comment>
<feature type="binding site" evidence="8 13">
    <location>
        <position position="251"/>
    </location>
    <ligand>
        <name>Zn(2+)</name>
        <dbReference type="ChEBI" id="CHEBI:29105"/>
    </ligand>
</feature>
<dbReference type="InterPro" id="IPR022695">
    <property type="entry name" value="Histidinol_DH_monofunct"/>
</dbReference>
<accession>A0A917RYA1</accession>
<feature type="binding site" evidence="8 12">
    <location>
        <position position="229"/>
    </location>
    <ligand>
        <name>substrate</name>
    </ligand>
</feature>
<evidence type="ECO:0000256" key="7">
    <source>
        <dbReference type="ARBA" id="ARBA00049489"/>
    </source>
</evidence>
<dbReference type="Pfam" id="PF00815">
    <property type="entry name" value="Histidinol_dh"/>
    <property type="match status" value="1"/>
</dbReference>
<comment type="similarity">
    <text evidence="2 8 9 14">Belongs to the histidinol dehydrogenase family.</text>
</comment>
<dbReference type="PANTHER" id="PTHR21256">
    <property type="entry name" value="HISTIDINOL DEHYDROGENASE HDH"/>
    <property type="match status" value="1"/>
</dbReference>
<comment type="pathway">
    <text evidence="8">Amino-acid biosynthesis; L-histidine biosynthesis; L-histidine from 5-phospho-alpha-D-ribose 1-diphosphate: step 9/9.</text>
</comment>
<feature type="binding site" evidence="8 12">
    <location>
        <position position="407"/>
    </location>
    <ligand>
        <name>substrate</name>
    </ligand>
</feature>
<dbReference type="GO" id="GO:0051287">
    <property type="term" value="F:NAD binding"/>
    <property type="evidence" value="ECO:0007669"/>
    <property type="project" value="InterPro"/>
</dbReference>
<evidence type="ECO:0000256" key="6">
    <source>
        <dbReference type="ARBA" id="ARBA00023002"/>
    </source>
</evidence>
<evidence type="ECO:0000256" key="1">
    <source>
        <dbReference type="ARBA" id="ARBA00003850"/>
    </source>
</evidence>
<reference evidence="15" key="2">
    <citation type="submission" date="2020-09" db="EMBL/GenBank/DDBJ databases">
        <authorList>
            <person name="Sun Q."/>
            <person name="Ohkuma M."/>
        </authorList>
    </citation>
    <scope>NUCLEOTIDE SEQUENCE</scope>
    <source>
        <strain evidence="15">JCM 15325</strain>
    </source>
</reference>
<feature type="active site" description="Proton acceptor" evidence="8 10">
    <location>
        <position position="320"/>
    </location>
</feature>
<evidence type="ECO:0000256" key="9">
    <source>
        <dbReference type="PIRNR" id="PIRNR000099"/>
    </source>
</evidence>
<evidence type="ECO:0000256" key="13">
    <source>
        <dbReference type="PIRSR" id="PIRSR000099-4"/>
    </source>
</evidence>
<dbReference type="AlphaFoldDB" id="A0A917RYA1"/>
<dbReference type="PRINTS" id="PR00083">
    <property type="entry name" value="HOLDHDRGNASE"/>
</dbReference>
<evidence type="ECO:0000256" key="8">
    <source>
        <dbReference type="HAMAP-Rule" id="MF_01024"/>
    </source>
</evidence>
<dbReference type="FunFam" id="3.40.50.1980:FF:000001">
    <property type="entry name" value="Histidinol dehydrogenase"/>
    <property type="match status" value="1"/>
</dbReference>
<feature type="binding site" evidence="8 12">
    <location>
        <position position="254"/>
    </location>
    <ligand>
        <name>substrate</name>
    </ligand>
</feature>
<feature type="binding site" evidence="8 11">
    <location>
        <position position="183"/>
    </location>
    <ligand>
        <name>NAD(+)</name>
        <dbReference type="ChEBI" id="CHEBI:57540"/>
    </ligand>
</feature>
<evidence type="ECO:0000256" key="11">
    <source>
        <dbReference type="PIRSR" id="PIRSR000099-2"/>
    </source>
</evidence>
<feature type="binding site" evidence="8 11">
    <location>
        <position position="121"/>
    </location>
    <ligand>
        <name>NAD(+)</name>
        <dbReference type="ChEBI" id="CHEBI:57540"/>
    </ligand>
</feature>
<feature type="binding site" evidence="8 13">
    <location>
        <position position="412"/>
    </location>
    <ligand>
        <name>Zn(2+)</name>
        <dbReference type="ChEBI" id="CHEBI:29105"/>
    </ligand>
</feature>
<evidence type="ECO:0000313" key="15">
    <source>
        <dbReference type="EMBL" id="GGL42293.1"/>
    </source>
</evidence>
<dbReference type="EMBL" id="BMOK01000001">
    <property type="protein sequence ID" value="GGL42293.1"/>
    <property type="molecule type" value="Genomic_DNA"/>
</dbReference>
<protein>
    <recommendedName>
        <fullName evidence="3 8">Histidinol dehydrogenase</fullName>
        <shortName evidence="8">HDH</shortName>
        <ecNumber evidence="3 8">1.1.1.23</ecNumber>
    </recommendedName>
</protein>
<dbReference type="GO" id="GO:0005829">
    <property type="term" value="C:cytosol"/>
    <property type="evidence" value="ECO:0007669"/>
    <property type="project" value="TreeGrafter"/>
</dbReference>
<dbReference type="Gene3D" id="1.20.5.1300">
    <property type="match status" value="1"/>
</dbReference>
<dbReference type="PIRSF" id="PIRSF000099">
    <property type="entry name" value="Histidinol_dh"/>
    <property type="match status" value="1"/>
</dbReference>
<evidence type="ECO:0000256" key="14">
    <source>
        <dbReference type="RuleBase" id="RU004175"/>
    </source>
</evidence>
<dbReference type="InterPro" id="IPR012131">
    <property type="entry name" value="Hstdl_DH"/>
</dbReference>
<keyword evidence="6 8" id="KW-0560">Oxidoreductase</keyword>
<sequence length="427" mass="45786">MEWIENGDLSFLKKRKVEAKEAAQQSVREIIARVRDEGDKALKDYTKQFDGVELGELRVPNEAIAAAYRHVPEKVIQAIRQAAENIRAFHEKQKPSSWTETVEHGVVLGQKVTPLDSVGVYVPGGTASYPSSVLMGAVPALVAGVGRVVLISPPQKNGLIAYGVLVAAHEIGIKEIYQAGGAQAIAALAYGTETIRPVDKIVGPGNLYVMLAKKQVFGDVAIDSLAGPSEIAVLADETAHPEWVAADLLSQAEHDKMSMPVLVTTSRSLAEKVDQEVERQLPALPRHEIAGPSIETVGKIVLAANLKDAAEIVNQIAPEHLELAIADPESVLPLIRHAGAIFLGMYSSEPVGDYFAGPNHIIPTNGSARYASPLGVESFVKRSSLIRYTDEALEANGSAIADFARFEGLEGHAQAVEKRMKGATVHE</sequence>
<keyword evidence="8" id="KW-0028">Amino-acid biosynthesis</keyword>
<dbReference type="HAMAP" id="MF_01024">
    <property type="entry name" value="HisD"/>
    <property type="match status" value="1"/>
</dbReference>
<evidence type="ECO:0000256" key="10">
    <source>
        <dbReference type="PIRSR" id="PIRSR000099-1"/>
    </source>
</evidence>
<reference evidence="15" key="1">
    <citation type="journal article" date="2014" name="Int. J. Syst. Evol. Microbiol.">
        <title>Complete genome sequence of Corynebacterium casei LMG S-19264T (=DSM 44701T), isolated from a smear-ripened cheese.</title>
        <authorList>
            <consortium name="US DOE Joint Genome Institute (JGI-PGF)"/>
            <person name="Walter F."/>
            <person name="Albersmeier A."/>
            <person name="Kalinowski J."/>
            <person name="Ruckert C."/>
        </authorList>
    </citation>
    <scope>NUCLEOTIDE SEQUENCE</scope>
    <source>
        <strain evidence="15">JCM 15325</strain>
    </source>
</reference>
<feature type="active site" description="Proton acceptor" evidence="8 10">
    <location>
        <position position="319"/>
    </location>
</feature>
<dbReference type="EC" id="1.1.1.23" evidence="3 8"/>
<comment type="function">
    <text evidence="1 8">Catalyzes the sequential NAD-dependent oxidations of L-histidinol to L-histidinaldehyde and then to L-histidine.</text>
</comment>
<dbReference type="GO" id="GO:0000105">
    <property type="term" value="P:L-histidine biosynthetic process"/>
    <property type="evidence" value="ECO:0007669"/>
    <property type="project" value="UniProtKB-UniRule"/>
</dbReference>
<comment type="caution">
    <text evidence="15">The sequence shown here is derived from an EMBL/GenBank/DDBJ whole genome shotgun (WGS) entry which is preliminary data.</text>
</comment>
<proteinExistence type="inferred from homology"/>
<feature type="binding site" evidence="8 12">
    <location>
        <position position="353"/>
    </location>
    <ligand>
        <name>substrate</name>
    </ligand>
</feature>
<evidence type="ECO:0000256" key="12">
    <source>
        <dbReference type="PIRSR" id="PIRSR000099-3"/>
    </source>
</evidence>
<feature type="binding site" evidence="8 12">
    <location>
        <position position="320"/>
    </location>
    <ligand>
        <name>substrate</name>
    </ligand>
</feature>
<dbReference type="NCBIfam" id="TIGR00069">
    <property type="entry name" value="hisD"/>
    <property type="match status" value="1"/>
</dbReference>
<evidence type="ECO:0000256" key="3">
    <source>
        <dbReference type="ARBA" id="ARBA00012965"/>
    </source>
</evidence>
<evidence type="ECO:0000256" key="5">
    <source>
        <dbReference type="ARBA" id="ARBA00022833"/>
    </source>
</evidence>
<keyword evidence="5 8" id="KW-0862">Zinc</keyword>
<keyword evidence="16" id="KW-1185">Reference proteome</keyword>
<dbReference type="SUPFAM" id="SSF53720">
    <property type="entry name" value="ALDH-like"/>
    <property type="match status" value="1"/>
</dbReference>
<keyword evidence="4 8" id="KW-0479">Metal-binding</keyword>
<evidence type="ECO:0000313" key="16">
    <source>
        <dbReference type="Proteomes" id="UP000654670"/>
    </source>
</evidence>
<dbReference type="CDD" id="cd06572">
    <property type="entry name" value="Histidinol_dh"/>
    <property type="match status" value="1"/>
</dbReference>
<dbReference type="FunFam" id="3.40.50.1980:FF:000026">
    <property type="entry name" value="Histidinol dehydrogenase"/>
    <property type="match status" value="1"/>
</dbReference>
<dbReference type="GO" id="GO:0004399">
    <property type="term" value="F:histidinol dehydrogenase activity"/>
    <property type="evidence" value="ECO:0007669"/>
    <property type="project" value="UniProtKB-UniRule"/>
</dbReference>
<feature type="binding site" evidence="8 11">
    <location>
        <position position="206"/>
    </location>
    <ligand>
        <name>NAD(+)</name>
        <dbReference type="ChEBI" id="CHEBI:57540"/>
    </ligand>
</feature>
<dbReference type="GO" id="GO:0008270">
    <property type="term" value="F:zinc ion binding"/>
    <property type="evidence" value="ECO:0007669"/>
    <property type="project" value="UniProtKB-UniRule"/>
</dbReference>
<evidence type="ECO:0000256" key="4">
    <source>
        <dbReference type="ARBA" id="ARBA00022723"/>
    </source>
</evidence>
<feature type="binding site" evidence="8 13">
    <location>
        <position position="254"/>
    </location>
    <ligand>
        <name>Zn(2+)</name>
        <dbReference type="ChEBI" id="CHEBI:29105"/>
    </ligand>
</feature>
<organism evidence="15 16">
    <name type="scientific">Sporolactobacillus putidus</name>
    <dbReference type="NCBI Taxonomy" id="492735"/>
    <lineage>
        <taxon>Bacteria</taxon>
        <taxon>Bacillati</taxon>
        <taxon>Bacillota</taxon>
        <taxon>Bacilli</taxon>
        <taxon>Bacillales</taxon>
        <taxon>Sporolactobacillaceae</taxon>
        <taxon>Sporolactobacillus</taxon>
    </lineage>
</organism>
<gene>
    <name evidence="8 15" type="primary">hisD</name>
    <name evidence="15" type="ORF">GCM10007968_02740</name>
</gene>
<dbReference type="PROSITE" id="PS00611">
    <property type="entry name" value="HISOL_DEHYDROGENASE"/>
    <property type="match status" value="1"/>
</dbReference>
<dbReference type="InterPro" id="IPR016161">
    <property type="entry name" value="Ald_DH/histidinol_DH"/>
</dbReference>
<dbReference type="PANTHER" id="PTHR21256:SF2">
    <property type="entry name" value="HISTIDINE BIOSYNTHESIS TRIFUNCTIONAL PROTEIN"/>
    <property type="match status" value="1"/>
</dbReference>
<dbReference type="InterPro" id="IPR001692">
    <property type="entry name" value="Histidinol_DH_CS"/>
</dbReference>
<keyword evidence="8 11" id="KW-0520">NAD</keyword>
<feature type="binding site" evidence="8 12">
    <location>
        <position position="251"/>
    </location>
    <ligand>
        <name>substrate</name>
    </ligand>
</feature>
<dbReference type="Gene3D" id="3.40.50.1980">
    <property type="entry name" value="Nitrogenase molybdenum iron protein domain"/>
    <property type="match status" value="2"/>
</dbReference>